<keyword evidence="3" id="KW-1185">Reference proteome</keyword>
<name>A0AAD7WL72_9TELE</name>
<evidence type="ECO:0000313" key="2">
    <source>
        <dbReference type="EMBL" id="KAJ8401096.1"/>
    </source>
</evidence>
<accession>A0AAD7WL72</accession>
<feature type="compositionally biased region" description="Basic and acidic residues" evidence="1">
    <location>
        <begin position="14"/>
        <end position="45"/>
    </location>
</feature>
<comment type="caution">
    <text evidence="2">The sequence shown here is derived from an EMBL/GenBank/DDBJ whole genome shotgun (WGS) entry which is preliminary data.</text>
</comment>
<dbReference type="EMBL" id="JAINUG010000073">
    <property type="protein sequence ID" value="KAJ8401096.1"/>
    <property type="molecule type" value="Genomic_DNA"/>
</dbReference>
<feature type="region of interest" description="Disordered" evidence="1">
    <location>
        <begin position="1"/>
        <end position="55"/>
    </location>
</feature>
<sequence>MIPQLGGSRVKTHPRGDTRDAWRTSKGASRRECPDGRRDGGRAPENEGATRTVTDQSECRVMESQRRLTLNETGVWTWGWELTVS</sequence>
<protein>
    <submittedName>
        <fullName evidence="2">Uncharacterized protein</fullName>
    </submittedName>
</protein>
<gene>
    <name evidence="2" type="ORF">AAFF_G00390530</name>
</gene>
<dbReference type="AlphaFoldDB" id="A0AAD7WL72"/>
<evidence type="ECO:0000313" key="3">
    <source>
        <dbReference type="Proteomes" id="UP001221898"/>
    </source>
</evidence>
<organism evidence="2 3">
    <name type="scientific">Aldrovandia affinis</name>
    <dbReference type="NCBI Taxonomy" id="143900"/>
    <lineage>
        <taxon>Eukaryota</taxon>
        <taxon>Metazoa</taxon>
        <taxon>Chordata</taxon>
        <taxon>Craniata</taxon>
        <taxon>Vertebrata</taxon>
        <taxon>Euteleostomi</taxon>
        <taxon>Actinopterygii</taxon>
        <taxon>Neopterygii</taxon>
        <taxon>Teleostei</taxon>
        <taxon>Notacanthiformes</taxon>
        <taxon>Halosauridae</taxon>
        <taxon>Aldrovandia</taxon>
    </lineage>
</organism>
<evidence type="ECO:0000256" key="1">
    <source>
        <dbReference type="SAM" id="MobiDB-lite"/>
    </source>
</evidence>
<proteinExistence type="predicted"/>
<dbReference type="Proteomes" id="UP001221898">
    <property type="component" value="Unassembled WGS sequence"/>
</dbReference>
<reference evidence="2" key="1">
    <citation type="journal article" date="2023" name="Science">
        <title>Genome structures resolve the early diversification of teleost fishes.</title>
        <authorList>
            <person name="Parey E."/>
            <person name="Louis A."/>
            <person name="Montfort J."/>
            <person name="Bouchez O."/>
            <person name="Roques C."/>
            <person name="Iampietro C."/>
            <person name="Lluch J."/>
            <person name="Castinel A."/>
            <person name="Donnadieu C."/>
            <person name="Desvignes T."/>
            <person name="Floi Bucao C."/>
            <person name="Jouanno E."/>
            <person name="Wen M."/>
            <person name="Mejri S."/>
            <person name="Dirks R."/>
            <person name="Jansen H."/>
            <person name="Henkel C."/>
            <person name="Chen W.J."/>
            <person name="Zahm M."/>
            <person name="Cabau C."/>
            <person name="Klopp C."/>
            <person name="Thompson A.W."/>
            <person name="Robinson-Rechavi M."/>
            <person name="Braasch I."/>
            <person name="Lecointre G."/>
            <person name="Bobe J."/>
            <person name="Postlethwait J.H."/>
            <person name="Berthelot C."/>
            <person name="Roest Crollius H."/>
            <person name="Guiguen Y."/>
        </authorList>
    </citation>
    <scope>NUCLEOTIDE SEQUENCE</scope>
    <source>
        <strain evidence="2">NC1722</strain>
    </source>
</reference>